<dbReference type="PANTHER" id="PTHR32063">
    <property type="match status" value="1"/>
</dbReference>
<name>A0A495J065_9SPHI</name>
<dbReference type="GO" id="GO:0042910">
    <property type="term" value="F:xenobiotic transmembrane transporter activity"/>
    <property type="evidence" value="ECO:0007669"/>
    <property type="project" value="TreeGrafter"/>
</dbReference>
<feature type="transmembrane region" description="Helical" evidence="1">
    <location>
        <begin position="466"/>
        <end position="487"/>
    </location>
</feature>
<feature type="transmembrane region" description="Helical" evidence="1">
    <location>
        <begin position="361"/>
        <end position="381"/>
    </location>
</feature>
<dbReference type="Pfam" id="PF00873">
    <property type="entry name" value="ACR_tran"/>
    <property type="match status" value="1"/>
</dbReference>
<dbReference type="PANTHER" id="PTHR32063:SF0">
    <property type="entry name" value="SWARMING MOTILITY PROTEIN SWRC"/>
    <property type="match status" value="1"/>
</dbReference>
<dbReference type="Gene3D" id="3.30.70.1320">
    <property type="entry name" value="Multidrug efflux transporter AcrB pore domain like"/>
    <property type="match status" value="1"/>
</dbReference>
<dbReference type="OrthoDB" id="9758234at2"/>
<dbReference type="SUPFAM" id="SSF82714">
    <property type="entry name" value="Multidrug efflux transporter AcrB TolC docking domain, DN and DC subdomains"/>
    <property type="match status" value="2"/>
</dbReference>
<reference evidence="2 3" key="1">
    <citation type="submission" date="2018-10" db="EMBL/GenBank/DDBJ databases">
        <title>Genomic Encyclopedia of Archaeal and Bacterial Type Strains, Phase II (KMG-II): from individual species to whole genera.</title>
        <authorList>
            <person name="Goeker M."/>
        </authorList>
    </citation>
    <scope>NUCLEOTIDE SEQUENCE [LARGE SCALE GENOMIC DNA]</scope>
    <source>
        <strain evidence="2 3">DSM 18602</strain>
    </source>
</reference>
<dbReference type="Proteomes" id="UP000268007">
    <property type="component" value="Unassembled WGS sequence"/>
</dbReference>
<keyword evidence="1" id="KW-0812">Transmembrane</keyword>
<dbReference type="InterPro" id="IPR001036">
    <property type="entry name" value="Acrflvin-R"/>
</dbReference>
<accession>A0A495J065</accession>
<dbReference type="Gene3D" id="3.30.70.1440">
    <property type="entry name" value="Multidrug efflux transporter AcrB pore domain"/>
    <property type="match status" value="1"/>
</dbReference>
<feature type="transmembrane region" description="Helical" evidence="1">
    <location>
        <begin position="917"/>
        <end position="940"/>
    </location>
</feature>
<evidence type="ECO:0000313" key="2">
    <source>
        <dbReference type="EMBL" id="RKR82031.1"/>
    </source>
</evidence>
<gene>
    <name evidence="2" type="ORF">BDD43_2197</name>
</gene>
<evidence type="ECO:0000256" key="1">
    <source>
        <dbReference type="SAM" id="Phobius"/>
    </source>
</evidence>
<feature type="transmembrane region" description="Helical" evidence="1">
    <location>
        <begin position="994"/>
        <end position="1020"/>
    </location>
</feature>
<comment type="caution">
    <text evidence="2">The sequence shown here is derived from an EMBL/GenBank/DDBJ whole genome shotgun (WGS) entry which is preliminary data.</text>
</comment>
<dbReference type="RefSeq" id="WP_121197667.1">
    <property type="nucleotide sequence ID" value="NZ_RBKU01000001.1"/>
</dbReference>
<feature type="transmembrane region" description="Helical" evidence="1">
    <location>
        <begin position="12"/>
        <end position="31"/>
    </location>
</feature>
<dbReference type="Gene3D" id="3.30.70.1430">
    <property type="entry name" value="Multidrug efflux transporter AcrB pore domain"/>
    <property type="match status" value="2"/>
</dbReference>
<protein>
    <submittedName>
        <fullName evidence="2">HAE1 family hydrophobic/amphiphilic exporter-1</fullName>
    </submittedName>
</protein>
<dbReference type="AlphaFoldDB" id="A0A495J065"/>
<evidence type="ECO:0000313" key="3">
    <source>
        <dbReference type="Proteomes" id="UP000268007"/>
    </source>
</evidence>
<feature type="transmembrane region" description="Helical" evidence="1">
    <location>
        <begin position="533"/>
        <end position="554"/>
    </location>
</feature>
<keyword evidence="3" id="KW-1185">Reference proteome</keyword>
<dbReference type="SUPFAM" id="SSF82693">
    <property type="entry name" value="Multidrug efflux transporter AcrB pore domain, PN1, PN2, PC1 and PC2 subdomains"/>
    <property type="match status" value="3"/>
</dbReference>
<dbReference type="EMBL" id="RBKU01000001">
    <property type="protein sequence ID" value="RKR82031.1"/>
    <property type="molecule type" value="Genomic_DNA"/>
</dbReference>
<feature type="transmembrane region" description="Helical" evidence="1">
    <location>
        <begin position="891"/>
        <end position="911"/>
    </location>
</feature>
<dbReference type="PRINTS" id="PR00702">
    <property type="entry name" value="ACRIFLAVINRP"/>
</dbReference>
<feature type="transmembrane region" description="Helical" evidence="1">
    <location>
        <begin position="432"/>
        <end position="460"/>
    </location>
</feature>
<keyword evidence="1" id="KW-1133">Transmembrane helix</keyword>
<feature type="transmembrane region" description="Helical" evidence="1">
    <location>
        <begin position="861"/>
        <end position="884"/>
    </location>
</feature>
<dbReference type="SUPFAM" id="SSF82866">
    <property type="entry name" value="Multidrug efflux transporter AcrB transmembrane domain"/>
    <property type="match status" value="2"/>
</dbReference>
<feature type="transmembrane region" description="Helical" evidence="1">
    <location>
        <begin position="966"/>
        <end position="988"/>
    </location>
</feature>
<proteinExistence type="predicted"/>
<feature type="transmembrane region" description="Helical" evidence="1">
    <location>
        <begin position="334"/>
        <end position="354"/>
    </location>
</feature>
<dbReference type="InterPro" id="IPR027463">
    <property type="entry name" value="AcrB_DN_DC_subdom"/>
</dbReference>
<dbReference type="Gene3D" id="1.20.1640.10">
    <property type="entry name" value="Multidrug efflux transporter AcrB transmembrane domain"/>
    <property type="match status" value="2"/>
</dbReference>
<keyword evidence="1" id="KW-0472">Membrane</keyword>
<dbReference type="GO" id="GO:0005886">
    <property type="term" value="C:plasma membrane"/>
    <property type="evidence" value="ECO:0007669"/>
    <property type="project" value="TreeGrafter"/>
</dbReference>
<sequence length="1043" mass="112923">MPSITEIAVKRPLLIIVVFTVLFIFGIRSYFSLNYNLLPKIDVPTVSVSTTYSGAAATEVETSVTKKLEDAFSSVEGLDKISSTSQQGVSQIVVQLKSGTDIDQAERDIQRKADQAQNDLPDNIDKPIVNKINLDDVPVIKAGVTSDKSPRDLYDFVDKQLLPMLQNVPGVGQVNIIGGDEREIQVNIDQDKLKAYGLGIAQVTDAISKSNQSFPAGSIETRNQQMSIQFDANVVSVDQLSNLIIFQKPNGGSIYLKDIAEVVDGTVKTTAINHISGIPSIGIQIIKQNDANAVAVSDKVKKKFTEIEGQYRSEHLKFAVASDQSVYTLHSASAVMEDLGMAVLIVGVVMLAFLHSFRSSMFVLVALPSSIIPTFIAMYALHFSLNLMTLMAMSLVVGILVDDSIVVLENIYRHLEMGSDKEKAALEGRSEIGFTALAITMVDVVVFLPIAFAGGIIGAFLQEFSLVVVFSTLMSLFVSFTVTPLLASTFGKIEKLDKNTLWGKLNLGFEHFLDTLKEDYGKVLKFVLTKKRYLLSAVIVMIIGAIALVPLGFIGGTFVPSADQGEVVINLELAPSASLYQTNMICQQAEKLIMVQPEVTHVFSSIGFVRGSVAGTSNNANLAEITISMVDKNKREITADDFGNRMQEQLSKVIAGVKITATPTSITGEATAAPIQVAIKGIDLKAVRKVAEEYKKIIASVPGTRFVALSVKDQKPQVEINLDRQKMSLLGLDASQVGAAIQNAFSGNDKGKFKQLGNEYKIMISLDGFDRSNINNVSNLSFTNSNGRTFLLSQFARVTEGLGETVLQRTDRLGSITVNANVAGRPSGSVADDIKAKAAKFSLPAGVSIEYLGAVKNQEDAFGSLGFALIVAILLVYLVMVALYENAVYPFVVLFSIPVAMIGAFLALALSMETLNIFSMIGLVMLLGLVSKNAILIVDFTNHLKSEGRPVKEALVEAGKERLRPILMTTLAMILGMLPIAMAAGAGAEIKNGMAWVIIGGLTSSMLLTLFVVPSMYLIIDHLIDWVSRRKTRRESLQLQPHH</sequence>
<dbReference type="Gene3D" id="3.30.2090.10">
    <property type="entry name" value="Multidrug efflux transporter AcrB TolC docking domain, DN and DC subdomains"/>
    <property type="match status" value="2"/>
</dbReference>
<organism evidence="2 3">
    <name type="scientific">Mucilaginibacter gracilis</name>
    <dbReference type="NCBI Taxonomy" id="423350"/>
    <lineage>
        <taxon>Bacteria</taxon>
        <taxon>Pseudomonadati</taxon>
        <taxon>Bacteroidota</taxon>
        <taxon>Sphingobacteriia</taxon>
        <taxon>Sphingobacteriales</taxon>
        <taxon>Sphingobacteriaceae</taxon>
        <taxon>Mucilaginibacter</taxon>
    </lineage>
</organism>